<keyword evidence="2" id="KW-1003">Cell membrane</keyword>
<evidence type="ECO:0000256" key="6">
    <source>
        <dbReference type="ARBA" id="ARBA00023136"/>
    </source>
</evidence>
<keyword evidence="3 9" id="KW-0812">Transmembrane</keyword>
<gene>
    <name evidence="12" type="primary">LOC113107793</name>
</gene>
<dbReference type="PANTHER" id="PTHR15583">
    <property type="entry name" value="INTERLEUKIN-17 RECEPTOR"/>
    <property type="match status" value="1"/>
</dbReference>
<evidence type="ECO:0000259" key="10">
    <source>
        <dbReference type="Pfam" id="PF08357"/>
    </source>
</evidence>
<protein>
    <submittedName>
        <fullName evidence="12">Interleukin-17 receptor B-like isoform X1</fullName>
    </submittedName>
</protein>
<evidence type="ECO:0000256" key="4">
    <source>
        <dbReference type="ARBA" id="ARBA00022729"/>
    </source>
</evidence>
<evidence type="ECO:0000256" key="2">
    <source>
        <dbReference type="ARBA" id="ARBA00022475"/>
    </source>
</evidence>
<dbReference type="RefSeq" id="XP_026126296.1">
    <property type="nucleotide sequence ID" value="XM_026270511.1"/>
</dbReference>
<evidence type="ECO:0000256" key="5">
    <source>
        <dbReference type="ARBA" id="ARBA00022989"/>
    </source>
</evidence>
<dbReference type="InterPro" id="IPR038683">
    <property type="entry name" value="IL17RA/B_FnIII-like_1_sf"/>
</dbReference>
<sequence>MELLDCMREIVAFFFLIQWTASDNSSLSIVATCKQDKHTVPTEWYTIHESNPSPLNELSAELIESQTSIIIRWSINIDSSFRSLIGTWITVSEDYDSYYRCEYQPPFTSERINLTGQEQLWFHFIVPNVAVCPSTSYYVSAYNIPTPSGGANTEYIKMARTAEIQWNADIYSVLHGDKIVVTFNTSFVAERHTIILKNSTQRLLKTDGGKGECKVEKCEVELEYMEYMGPCEDLEILILPHFTDCHEESEWKVQKVSCTSEYPVTHLLVSLASLITTILCLLSGCFIPDRSALDIVGCVLALLFVLLCCFFICQTFRSVRGSRRAASVRVLLVYPAVDSVFQRSVMLLAESLQSRGGVRVVIDVWERRSVAEQGPLRWLNTQADLSDRVLLISPPQRTYTDDLKSKLVPGVPDDTVSASASNLFALALNLVTSAAHDPHSRDKFWVISLEHDEKSVQTELRGCRMFVLPRDLKKLHLQLLSGAIQSPVLPRCFYCKNTLEQLEVNTDFPSCVKRVSLAESDE</sequence>
<dbReference type="InterPro" id="IPR039465">
    <property type="entry name" value="IL-17_rcpt-like"/>
</dbReference>
<dbReference type="KEGG" id="caua:113107793"/>
<evidence type="ECO:0000313" key="11">
    <source>
        <dbReference type="Proteomes" id="UP000515129"/>
    </source>
</evidence>
<keyword evidence="11" id="KW-1185">Reference proteome</keyword>
<proteinExistence type="predicted"/>
<dbReference type="InterPro" id="IPR013568">
    <property type="entry name" value="SEFIR_dom"/>
</dbReference>
<evidence type="ECO:0000256" key="9">
    <source>
        <dbReference type="SAM" id="Phobius"/>
    </source>
</evidence>
<keyword evidence="5 9" id="KW-1133">Transmembrane helix</keyword>
<dbReference type="Gene3D" id="2.60.40.2160">
    <property type="entry name" value="Interleukin-17 receptor A/B, fibronectin-III-like domain 1"/>
    <property type="match status" value="1"/>
</dbReference>
<dbReference type="Proteomes" id="UP000515129">
    <property type="component" value="Chromosome 8"/>
</dbReference>
<keyword evidence="7" id="KW-0675">Receptor</keyword>
<keyword evidence="6 9" id="KW-0472">Membrane</keyword>
<dbReference type="OrthoDB" id="8963084at2759"/>
<comment type="subcellular location">
    <subcellularLocation>
        <location evidence="1">Cell membrane</location>
        <topology evidence="1">Single-pass type I membrane protein</topology>
    </subcellularLocation>
</comment>
<evidence type="ECO:0000256" key="8">
    <source>
        <dbReference type="ARBA" id="ARBA00023180"/>
    </source>
</evidence>
<keyword evidence="4" id="KW-0732">Signal</keyword>
<dbReference type="Pfam" id="PF08357">
    <property type="entry name" value="SEFIR"/>
    <property type="match status" value="1"/>
</dbReference>
<reference evidence="12" key="1">
    <citation type="submission" date="2025-08" db="UniProtKB">
        <authorList>
            <consortium name="RefSeq"/>
        </authorList>
    </citation>
    <scope>IDENTIFICATION</scope>
    <source>
        <strain evidence="12">Wakin</strain>
        <tissue evidence="12">Muscle</tissue>
    </source>
</reference>
<dbReference type="GeneID" id="113107793"/>
<evidence type="ECO:0000256" key="3">
    <source>
        <dbReference type="ARBA" id="ARBA00022692"/>
    </source>
</evidence>
<evidence type="ECO:0000256" key="1">
    <source>
        <dbReference type="ARBA" id="ARBA00004251"/>
    </source>
</evidence>
<organism evidence="11 12">
    <name type="scientific">Carassius auratus</name>
    <name type="common">Goldfish</name>
    <dbReference type="NCBI Taxonomy" id="7957"/>
    <lineage>
        <taxon>Eukaryota</taxon>
        <taxon>Metazoa</taxon>
        <taxon>Chordata</taxon>
        <taxon>Craniata</taxon>
        <taxon>Vertebrata</taxon>
        <taxon>Euteleostomi</taxon>
        <taxon>Actinopterygii</taxon>
        <taxon>Neopterygii</taxon>
        <taxon>Teleostei</taxon>
        <taxon>Ostariophysi</taxon>
        <taxon>Cypriniformes</taxon>
        <taxon>Cyprinidae</taxon>
        <taxon>Cyprininae</taxon>
        <taxon>Carassius</taxon>
    </lineage>
</organism>
<accession>A0A6P6PY31</accession>
<dbReference type="Gene3D" id="3.40.50.11530">
    <property type="match status" value="1"/>
</dbReference>
<keyword evidence="8" id="KW-0325">Glycoprotein</keyword>
<feature type="transmembrane region" description="Helical" evidence="9">
    <location>
        <begin position="295"/>
        <end position="317"/>
    </location>
</feature>
<dbReference type="GO" id="GO:0005886">
    <property type="term" value="C:plasma membrane"/>
    <property type="evidence" value="ECO:0007669"/>
    <property type="project" value="UniProtKB-SubCell"/>
</dbReference>
<dbReference type="PANTHER" id="PTHR15583:SF11">
    <property type="entry name" value="INTERLEUKIN-17 RECEPTOR B"/>
    <property type="match status" value="1"/>
</dbReference>
<feature type="transmembrane region" description="Helical" evidence="9">
    <location>
        <begin position="267"/>
        <end position="288"/>
    </location>
</feature>
<evidence type="ECO:0000256" key="7">
    <source>
        <dbReference type="ARBA" id="ARBA00023170"/>
    </source>
</evidence>
<evidence type="ECO:0000313" key="12">
    <source>
        <dbReference type="RefSeq" id="XP_026126296.1"/>
    </source>
</evidence>
<dbReference type="AlphaFoldDB" id="A0A6P6PY31"/>
<dbReference type="GO" id="GO:0030368">
    <property type="term" value="F:interleukin-17 receptor activity"/>
    <property type="evidence" value="ECO:0007669"/>
    <property type="project" value="InterPro"/>
</dbReference>
<name>A0A6P6PY31_CARAU</name>
<feature type="domain" description="SEFIR" evidence="10">
    <location>
        <begin position="329"/>
        <end position="479"/>
    </location>
</feature>